<reference evidence="2" key="1">
    <citation type="journal article" date="2020" name="bioRxiv">
        <title>Whole genome comparisons of ergot fungi reveals the divergence and evolution of species within the genus Claviceps are the result of varying mechanisms driving genome evolution and host range expansion.</title>
        <authorList>
            <person name="Wyka S.A."/>
            <person name="Mondo S.J."/>
            <person name="Liu M."/>
            <person name="Dettman J."/>
            <person name="Nalam V."/>
            <person name="Broders K.D."/>
        </authorList>
    </citation>
    <scope>NUCLEOTIDE SEQUENCE</scope>
    <source>
        <strain evidence="2">CCC 489</strain>
    </source>
</reference>
<accession>A0A8K0J3R3</accession>
<name>A0A8K0J3R3_9HYPO</name>
<protein>
    <submittedName>
        <fullName evidence="2">Uncharacterized protein</fullName>
    </submittedName>
</protein>
<organism evidence="2 3">
    <name type="scientific">Claviceps africana</name>
    <dbReference type="NCBI Taxonomy" id="83212"/>
    <lineage>
        <taxon>Eukaryota</taxon>
        <taxon>Fungi</taxon>
        <taxon>Dikarya</taxon>
        <taxon>Ascomycota</taxon>
        <taxon>Pezizomycotina</taxon>
        <taxon>Sordariomycetes</taxon>
        <taxon>Hypocreomycetidae</taxon>
        <taxon>Hypocreales</taxon>
        <taxon>Clavicipitaceae</taxon>
        <taxon>Claviceps</taxon>
    </lineage>
</organism>
<sequence>MAVAPNLVHLRHALSHSRARITRVLSPRFLPRLLHSKGSQSGEQGQFKAVTASQSAHEPRFVSDAPLGSTQHKRPRRASSSVRPSVRLNPD</sequence>
<evidence type="ECO:0000256" key="1">
    <source>
        <dbReference type="SAM" id="MobiDB-lite"/>
    </source>
</evidence>
<keyword evidence="3" id="KW-1185">Reference proteome</keyword>
<dbReference type="OrthoDB" id="4961102at2759"/>
<dbReference type="EMBL" id="SRPY01000516">
    <property type="protein sequence ID" value="KAG5922518.1"/>
    <property type="molecule type" value="Genomic_DNA"/>
</dbReference>
<evidence type="ECO:0000313" key="2">
    <source>
        <dbReference type="EMBL" id="KAG5922518.1"/>
    </source>
</evidence>
<proteinExistence type="predicted"/>
<feature type="region of interest" description="Disordered" evidence="1">
    <location>
        <begin position="35"/>
        <end position="91"/>
    </location>
</feature>
<comment type="caution">
    <text evidence="2">The sequence shown here is derived from an EMBL/GenBank/DDBJ whole genome shotgun (WGS) entry which is preliminary data.</text>
</comment>
<dbReference type="Proteomes" id="UP000811619">
    <property type="component" value="Unassembled WGS sequence"/>
</dbReference>
<feature type="compositionally biased region" description="Low complexity" evidence="1">
    <location>
        <begin position="78"/>
        <end position="91"/>
    </location>
</feature>
<evidence type="ECO:0000313" key="3">
    <source>
        <dbReference type="Proteomes" id="UP000811619"/>
    </source>
</evidence>
<gene>
    <name evidence="2" type="ORF">E4U42_005447</name>
</gene>
<dbReference type="AlphaFoldDB" id="A0A8K0J3R3"/>